<dbReference type="PANTHER" id="PTHR46769">
    <property type="entry name" value="POLYCYSTIC KIDNEY AND HEPATIC DISEASE 1 (AUTOSOMAL RECESSIVE)-LIKE 1"/>
    <property type="match status" value="1"/>
</dbReference>
<sequence length="747" mass="82602">MNVAFYNYMETGWAAMRMAKIDGHCLDYCSGYTYHFSGISFSNTQKKFQVPWIDVAMLKDEDASLNPGHTPGSLLVPTTDDLDTSVCSPATNFPTENLPMSSCSPATKAHRFSFNSIEPDSLEGHAANFTNQHGFKLSPHAKKRITHPFGWATTLMNGDKYLLSFENGEHITNITYRGVHYDYRVSTGEFTMIIGLDFYFSVHAQTRRKRGGSPMPVYAGVDIPVDLRVFKCYFENCVPPVDPDKHPPVCTRPGSAILWSSSQSWSSSASGKFEAVSSNGGAGLPALDSDVTVTSSVWLVLDVTNIPRFHSIFIDKYGTLEVDNSDPTKNFVINVVYMVILGRFKAGCGTTEPFLPSLSIELRGTHATPTYRNKMNWDLGGPTVGAKAIGTNSPGYTYVSISVLSFILTQPNEVNEIFNFFTGWARISNVEFYRMGQEGFDSAFDPRHALTFLDVGQNQNFTPCYVKNSTFHQGYSTAIAVYSLKGLTIQDSVIHGTVGSAIITESEDTTIDNVFITHMQIGATYRGRKETYNFNAPGGIEALKAKNFVMRNVAVAGAEKAAYRGPMEPCDNPNPWYNNHFHSSLNGAVLFNRDTITVPSCWRFANFTVWRCFDFGLHYQKPLSLTLTKSKFIENGMSAFVTIVGPDGISHQIGSETYTVKDNLFVGQTPAWDCSKDDLDMSDYKIRASGMARGLKLGSKGRLGATPAMHMIGDNAAPSMPWKDIMNYPSIFGVTYFEGTKNVLFLV</sequence>
<keyword evidence="7" id="KW-1185">Reference proteome</keyword>
<keyword evidence="2" id="KW-1003">Cell membrane</keyword>
<reference evidence="6 7" key="1">
    <citation type="submission" date="2022-12" db="EMBL/GenBank/DDBJ databases">
        <title>Chromosome-level genome of Tegillarca granosa.</title>
        <authorList>
            <person name="Kim J."/>
        </authorList>
    </citation>
    <scope>NUCLEOTIDE SEQUENCE [LARGE SCALE GENOMIC DNA]</scope>
    <source>
        <strain evidence="6">Teg-2019</strain>
        <tissue evidence="6">Adductor muscle</tissue>
    </source>
</reference>
<dbReference type="InterPro" id="IPR055401">
    <property type="entry name" value="CEMIP_beta-hel_dom"/>
</dbReference>
<gene>
    <name evidence="6" type="ORF">KUTeg_006380</name>
</gene>
<dbReference type="InterPro" id="IPR052387">
    <property type="entry name" value="Fibrocystin"/>
</dbReference>
<proteinExistence type="predicted"/>
<dbReference type="PROSITE" id="PS51484">
    <property type="entry name" value="G8"/>
    <property type="match status" value="1"/>
</dbReference>
<feature type="domain" description="G8" evidence="5">
    <location>
        <begin position="277"/>
        <end position="429"/>
    </location>
</feature>
<evidence type="ECO:0000256" key="2">
    <source>
        <dbReference type="ARBA" id="ARBA00022475"/>
    </source>
</evidence>
<keyword evidence="3" id="KW-0732">Signal</keyword>
<evidence type="ECO:0000256" key="1">
    <source>
        <dbReference type="ARBA" id="ARBA00004236"/>
    </source>
</evidence>
<dbReference type="EMBL" id="JARBDR010000328">
    <property type="protein sequence ID" value="KAJ8316366.1"/>
    <property type="molecule type" value="Genomic_DNA"/>
</dbReference>
<comment type="caution">
    <text evidence="6">The sequence shown here is derived from an EMBL/GenBank/DDBJ whole genome shotgun (WGS) entry which is preliminary data.</text>
</comment>
<dbReference type="Pfam" id="PF24606">
    <property type="entry name" value="CEMIP_beta-hel"/>
    <property type="match status" value="1"/>
</dbReference>
<dbReference type="SUPFAM" id="SSF51126">
    <property type="entry name" value="Pectin lyase-like"/>
    <property type="match status" value="1"/>
</dbReference>
<keyword evidence="4" id="KW-0325">Glycoprotein</keyword>
<dbReference type="SMART" id="SM01225">
    <property type="entry name" value="G8"/>
    <property type="match status" value="1"/>
</dbReference>
<organism evidence="6 7">
    <name type="scientific">Tegillarca granosa</name>
    <name type="common">Malaysian cockle</name>
    <name type="synonym">Anadara granosa</name>
    <dbReference type="NCBI Taxonomy" id="220873"/>
    <lineage>
        <taxon>Eukaryota</taxon>
        <taxon>Metazoa</taxon>
        <taxon>Spiralia</taxon>
        <taxon>Lophotrochozoa</taxon>
        <taxon>Mollusca</taxon>
        <taxon>Bivalvia</taxon>
        <taxon>Autobranchia</taxon>
        <taxon>Pteriomorphia</taxon>
        <taxon>Arcoida</taxon>
        <taxon>Arcoidea</taxon>
        <taxon>Arcidae</taxon>
        <taxon>Tegillarca</taxon>
    </lineage>
</organism>
<dbReference type="Gene3D" id="2.160.20.10">
    <property type="entry name" value="Single-stranded right-handed beta-helix, Pectin lyase-like"/>
    <property type="match status" value="1"/>
</dbReference>
<evidence type="ECO:0000259" key="5">
    <source>
        <dbReference type="PROSITE" id="PS51484"/>
    </source>
</evidence>
<dbReference type="InterPro" id="IPR012334">
    <property type="entry name" value="Pectin_lyas_fold"/>
</dbReference>
<dbReference type="Proteomes" id="UP001217089">
    <property type="component" value="Unassembled WGS sequence"/>
</dbReference>
<evidence type="ECO:0000313" key="7">
    <source>
        <dbReference type="Proteomes" id="UP001217089"/>
    </source>
</evidence>
<name>A0ABQ9FI90_TEGGR</name>
<dbReference type="InterPro" id="IPR019316">
    <property type="entry name" value="G8_domain"/>
</dbReference>
<evidence type="ECO:0000256" key="3">
    <source>
        <dbReference type="ARBA" id="ARBA00022729"/>
    </source>
</evidence>
<dbReference type="PANTHER" id="PTHR46769:SF2">
    <property type="entry name" value="FIBROCYSTIN-L ISOFORM 2 PRECURSOR-RELATED"/>
    <property type="match status" value="1"/>
</dbReference>
<accession>A0ABQ9FI90</accession>
<evidence type="ECO:0000313" key="6">
    <source>
        <dbReference type="EMBL" id="KAJ8316366.1"/>
    </source>
</evidence>
<keyword evidence="2" id="KW-0472">Membrane</keyword>
<dbReference type="InterPro" id="IPR011050">
    <property type="entry name" value="Pectin_lyase_fold/virulence"/>
</dbReference>
<dbReference type="Pfam" id="PF10162">
    <property type="entry name" value="G8"/>
    <property type="match status" value="1"/>
</dbReference>
<comment type="subcellular location">
    <subcellularLocation>
        <location evidence="1">Cell membrane</location>
    </subcellularLocation>
</comment>
<protein>
    <recommendedName>
        <fullName evidence="5">G8 domain-containing protein</fullName>
    </recommendedName>
</protein>
<evidence type="ECO:0000256" key="4">
    <source>
        <dbReference type="ARBA" id="ARBA00023180"/>
    </source>
</evidence>